<dbReference type="Proteomes" id="UP000243975">
    <property type="component" value="Unassembled WGS sequence"/>
</dbReference>
<dbReference type="STRING" id="59895.A0A118JZR4"/>
<dbReference type="Gramene" id="KVH99609">
    <property type="protein sequence ID" value="KVH99609"/>
    <property type="gene ID" value="Ccrd_022157"/>
</dbReference>
<protein>
    <submittedName>
        <fullName evidence="1">Uncharacterized protein</fullName>
    </submittedName>
</protein>
<proteinExistence type="predicted"/>
<dbReference type="EMBL" id="LEKV01003435">
    <property type="protein sequence ID" value="KVH99609.1"/>
    <property type="molecule type" value="Genomic_DNA"/>
</dbReference>
<accession>A0A118JZR4</accession>
<sequence>MIKQRISKQVEDFKKQNNLHKTQEERYQLRIRVLENLATRVAEENEVA</sequence>
<gene>
    <name evidence="1" type="ORF">Ccrd_022157</name>
</gene>
<evidence type="ECO:0000313" key="2">
    <source>
        <dbReference type="Proteomes" id="UP000243975"/>
    </source>
</evidence>
<evidence type="ECO:0000313" key="1">
    <source>
        <dbReference type="EMBL" id="KVH99609.1"/>
    </source>
</evidence>
<dbReference type="AlphaFoldDB" id="A0A118JZR4"/>
<reference evidence="1 2" key="1">
    <citation type="journal article" date="2016" name="Sci. Rep.">
        <title>The genome sequence of the outbreeding globe artichoke constructed de novo incorporating a phase-aware low-pass sequencing strategy of F1 progeny.</title>
        <authorList>
            <person name="Scaglione D."/>
            <person name="Reyes-Chin-Wo S."/>
            <person name="Acquadro A."/>
            <person name="Froenicke L."/>
            <person name="Portis E."/>
            <person name="Beitel C."/>
            <person name="Tirone M."/>
            <person name="Mauro R."/>
            <person name="Lo Monaco A."/>
            <person name="Mauromicale G."/>
            <person name="Faccioli P."/>
            <person name="Cattivelli L."/>
            <person name="Rieseberg L."/>
            <person name="Michelmore R."/>
            <person name="Lanteri S."/>
        </authorList>
    </citation>
    <scope>NUCLEOTIDE SEQUENCE [LARGE SCALE GENOMIC DNA]</scope>
    <source>
        <strain evidence="1">2C</strain>
    </source>
</reference>
<name>A0A118JZR4_CYNCS</name>
<keyword evidence="2" id="KW-1185">Reference proteome</keyword>
<comment type="caution">
    <text evidence="1">The sequence shown here is derived from an EMBL/GenBank/DDBJ whole genome shotgun (WGS) entry which is preliminary data.</text>
</comment>
<organism evidence="1 2">
    <name type="scientific">Cynara cardunculus var. scolymus</name>
    <name type="common">Globe artichoke</name>
    <name type="synonym">Cynara scolymus</name>
    <dbReference type="NCBI Taxonomy" id="59895"/>
    <lineage>
        <taxon>Eukaryota</taxon>
        <taxon>Viridiplantae</taxon>
        <taxon>Streptophyta</taxon>
        <taxon>Embryophyta</taxon>
        <taxon>Tracheophyta</taxon>
        <taxon>Spermatophyta</taxon>
        <taxon>Magnoliopsida</taxon>
        <taxon>eudicotyledons</taxon>
        <taxon>Gunneridae</taxon>
        <taxon>Pentapetalae</taxon>
        <taxon>asterids</taxon>
        <taxon>campanulids</taxon>
        <taxon>Asterales</taxon>
        <taxon>Asteraceae</taxon>
        <taxon>Carduoideae</taxon>
        <taxon>Cardueae</taxon>
        <taxon>Carduinae</taxon>
        <taxon>Cynara</taxon>
    </lineage>
</organism>